<dbReference type="EMBL" id="EU408349">
    <property type="protein sequence ID" value="ACN58767.1"/>
    <property type="molecule type" value="Genomic_DNA"/>
</dbReference>
<dbReference type="AlphaFoldDB" id="C0IN81"/>
<dbReference type="Gene3D" id="1.20.1250.20">
    <property type="entry name" value="MFS general substrate transporter like domains"/>
    <property type="match status" value="1"/>
</dbReference>
<dbReference type="InterPro" id="IPR020846">
    <property type="entry name" value="MFS_dom"/>
</dbReference>
<feature type="transmembrane region" description="Helical" evidence="7">
    <location>
        <begin position="175"/>
        <end position="192"/>
    </location>
</feature>
<evidence type="ECO:0000256" key="2">
    <source>
        <dbReference type="ARBA" id="ARBA00022448"/>
    </source>
</evidence>
<dbReference type="GO" id="GO:0005886">
    <property type="term" value="C:plasma membrane"/>
    <property type="evidence" value="ECO:0007669"/>
    <property type="project" value="UniProtKB-SubCell"/>
</dbReference>
<feature type="transmembrane region" description="Helical" evidence="7">
    <location>
        <begin position="12"/>
        <end position="31"/>
    </location>
</feature>
<dbReference type="PANTHER" id="PTHR23513:SF11">
    <property type="entry name" value="STAPHYLOFERRIN A TRANSPORTER"/>
    <property type="match status" value="1"/>
</dbReference>
<feature type="transmembrane region" description="Helical" evidence="7">
    <location>
        <begin position="43"/>
        <end position="68"/>
    </location>
</feature>
<evidence type="ECO:0000256" key="7">
    <source>
        <dbReference type="SAM" id="Phobius"/>
    </source>
</evidence>
<keyword evidence="4 7" id="KW-0812">Transmembrane</keyword>
<feature type="transmembrane region" description="Helical" evidence="7">
    <location>
        <begin position="353"/>
        <end position="373"/>
    </location>
</feature>
<feature type="transmembrane region" description="Helical" evidence="7">
    <location>
        <begin position="319"/>
        <end position="341"/>
    </location>
</feature>
<keyword evidence="2" id="KW-0813">Transport</keyword>
<proteinExistence type="predicted"/>
<feature type="transmembrane region" description="Helical" evidence="7">
    <location>
        <begin position="80"/>
        <end position="100"/>
    </location>
</feature>
<dbReference type="Pfam" id="PF05977">
    <property type="entry name" value="MFS_3"/>
    <property type="match status" value="1"/>
</dbReference>
<keyword evidence="3" id="KW-1003">Cell membrane</keyword>
<evidence type="ECO:0000256" key="1">
    <source>
        <dbReference type="ARBA" id="ARBA00004651"/>
    </source>
</evidence>
<feature type="transmembrane region" description="Helical" evidence="7">
    <location>
        <begin position="295"/>
        <end position="313"/>
    </location>
</feature>
<organism evidence="9">
    <name type="scientific">uncultured bacterium BLR8</name>
    <dbReference type="NCBI Taxonomy" id="506524"/>
    <lineage>
        <taxon>Bacteria</taxon>
        <taxon>environmental samples</taxon>
    </lineage>
</organism>
<feature type="transmembrane region" description="Helical" evidence="7">
    <location>
        <begin position="379"/>
        <end position="399"/>
    </location>
</feature>
<evidence type="ECO:0000259" key="8">
    <source>
        <dbReference type="PROSITE" id="PS50850"/>
    </source>
</evidence>
<dbReference type="SUPFAM" id="SSF103473">
    <property type="entry name" value="MFS general substrate transporter"/>
    <property type="match status" value="1"/>
</dbReference>
<feature type="transmembrane region" description="Helical" evidence="7">
    <location>
        <begin position="262"/>
        <end position="283"/>
    </location>
</feature>
<feature type="domain" description="Major facilitator superfamily (MFS) profile" evidence="8">
    <location>
        <begin position="14"/>
        <end position="406"/>
    </location>
</feature>
<dbReference type="InterPro" id="IPR010290">
    <property type="entry name" value="TM_effector"/>
</dbReference>
<evidence type="ECO:0000256" key="6">
    <source>
        <dbReference type="ARBA" id="ARBA00023136"/>
    </source>
</evidence>
<dbReference type="InterPro" id="IPR036259">
    <property type="entry name" value="MFS_trans_sf"/>
</dbReference>
<feature type="transmembrane region" description="Helical" evidence="7">
    <location>
        <begin position="106"/>
        <end position="123"/>
    </location>
</feature>
<protein>
    <recommendedName>
        <fullName evidence="8">Major facilitator superfamily (MFS) profile domain-containing protein</fullName>
    </recommendedName>
</protein>
<dbReference type="CDD" id="cd06173">
    <property type="entry name" value="MFS_MefA_like"/>
    <property type="match status" value="1"/>
</dbReference>
<gene>
    <name evidence="9" type="ORF">AKSOIL_0122</name>
</gene>
<keyword evidence="5 7" id="KW-1133">Transmembrane helix</keyword>
<evidence type="ECO:0000256" key="3">
    <source>
        <dbReference type="ARBA" id="ARBA00022475"/>
    </source>
</evidence>
<dbReference type="PANTHER" id="PTHR23513">
    <property type="entry name" value="INTEGRAL MEMBRANE EFFLUX PROTEIN-RELATED"/>
    <property type="match status" value="1"/>
</dbReference>
<accession>C0IN81</accession>
<evidence type="ECO:0000256" key="5">
    <source>
        <dbReference type="ARBA" id="ARBA00022989"/>
    </source>
</evidence>
<reference evidence="9" key="1">
    <citation type="journal article" date="2009" name="ISME J.">
        <title>Functional metagenomics reveals diverse beta-lactamases in a remote Alaskan soil.</title>
        <authorList>
            <person name="Allen H.K."/>
            <person name="Moe L.A."/>
            <person name="Rodbumrer J."/>
            <person name="Gaarder A."/>
            <person name="Handelsman J."/>
        </authorList>
    </citation>
    <scope>NUCLEOTIDE SEQUENCE</scope>
</reference>
<name>C0IN81_9BACT</name>
<feature type="transmembrane region" description="Helical" evidence="7">
    <location>
        <begin position="232"/>
        <end position="250"/>
    </location>
</feature>
<sequence length="406" mass="41900">MQGTTAYAPFRHRAFAVLWGATLLSNIGSWMHDVAAGWLMTTLAATPFMVALVQAATTAPVFLLALPAGALADLMDRRRLLIVVQSTMLVLAAILGVVVLRGAVTPALLLGFTLAIGCCTAVLSPTWQSILPKLVPRADFPPAVALHSVGINVSRAIGPALGGAIIVALGIAWPFFLNAVSFLAVIAALVWWKPPADPPPPAGTQPRPAENYWRAIGSGLAHVRSSFSLRATLARCLLFFFFGSAYWALLPLVAREHLHGGAPLYGLLVACIGVGAVSGALLLPKLRTSIGSDGVVLAGTVGTVLAMTAYALATAPLLGLIASLIAGASWIAALSTLNVAAQLALPDWVRARGMAMFSAVLYGSLAAGSVTWGQIANHAGLSTTLLIAAGGALACLALARKLPLQH</sequence>
<dbReference type="PROSITE" id="PS50850">
    <property type="entry name" value="MFS"/>
    <property type="match status" value="1"/>
</dbReference>
<keyword evidence="6 7" id="KW-0472">Membrane</keyword>
<evidence type="ECO:0000313" key="9">
    <source>
        <dbReference type="EMBL" id="ACN58767.1"/>
    </source>
</evidence>
<dbReference type="GO" id="GO:0022857">
    <property type="term" value="F:transmembrane transporter activity"/>
    <property type="evidence" value="ECO:0007669"/>
    <property type="project" value="InterPro"/>
</dbReference>
<comment type="subcellular location">
    <subcellularLocation>
        <location evidence="1">Cell membrane</location>
        <topology evidence="1">Multi-pass membrane protein</topology>
    </subcellularLocation>
</comment>
<evidence type="ECO:0000256" key="4">
    <source>
        <dbReference type="ARBA" id="ARBA00022692"/>
    </source>
</evidence>